<protein>
    <recommendedName>
        <fullName evidence="1">DUF8040 domain-containing protein</fullName>
    </recommendedName>
</protein>
<organism evidence="2 3">
    <name type="scientific">Periconia macrospinosa</name>
    <dbReference type="NCBI Taxonomy" id="97972"/>
    <lineage>
        <taxon>Eukaryota</taxon>
        <taxon>Fungi</taxon>
        <taxon>Dikarya</taxon>
        <taxon>Ascomycota</taxon>
        <taxon>Pezizomycotina</taxon>
        <taxon>Dothideomycetes</taxon>
        <taxon>Pleosporomycetidae</taxon>
        <taxon>Pleosporales</taxon>
        <taxon>Massarineae</taxon>
        <taxon>Periconiaceae</taxon>
        <taxon>Periconia</taxon>
    </lineage>
</organism>
<dbReference type="InterPro" id="IPR058353">
    <property type="entry name" value="DUF8040"/>
</dbReference>
<gene>
    <name evidence="2" type="ORF">DM02DRAFT_547656</name>
</gene>
<dbReference type="STRING" id="97972.A0A2V1CXW8"/>
<accession>A0A2V1CXW8</accession>
<sequence length="104" mass="11962">MYPDETRGKQTIAQLRHGHPERLFNLTRLKIHVFEALLAWIIDRQIASTSGDDRFVSLDQKLFIFLHICATGSSYRQVAEFLQHSTQTVSRSADDLCERMGVLN</sequence>
<reference evidence="2 3" key="1">
    <citation type="journal article" date="2018" name="Sci. Rep.">
        <title>Comparative genomics provides insights into the lifestyle and reveals functional heterogeneity of dark septate endophytic fungi.</title>
        <authorList>
            <person name="Knapp D.G."/>
            <person name="Nemeth J.B."/>
            <person name="Barry K."/>
            <person name="Hainaut M."/>
            <person name="Henrissat B."/>
            <person name="Johnson J."/>
            <person name="Kuo A."/>
            <person name="Lim J.H.P."/>
            <person name="Lipzen A."/>
            <person name="Nolan M."/>
            <person name="Ohm R.A."/>
            <person name="Tamas L."/>
            <person name="Grigoriev I.V."/>
            <person name="Spatafora J.W."/>
            <person name="Nagy L.G."/>
            <person name="Kovacs G.M."/>
        </authorList>
    </citation>
    <scope>NUCLEOTIDE SEQUENCE [LARGE SCALE GENOMIC DNA]</scope>
    <source>
        <strain evidence="2 3">DSE2036</strain>
    </source>
</reference>
<dbReference type="AlphaFoldDB" id="A0A2V1CXW8"/>
<proteinExistence type="predicted"/>
<dbReference type="OrthoDB" id="2430314at2759"/>
<name>A0A2V1CXW8_9PLEO</name>
<dbReference type="Proteomes" id="UP000244855">
    <property type="component" value="Unassembled WGS sequence"/>
</dbReference>
<evidence type="ECO:0000259" key="1">
    <source>
        <dbReference type="Pfam" id="PF26138"/>
    </source>
</evidence>
<feature type="domain" description="DUF8040" evidence="1">
    <location>
        <begin position="6"/>
        <end position="96"/>
    </location>
</feature>
<evidence type="ECO:0000313" key="2">
    <source>
        <dbReference type="EMBL" id="PVH90511.1"/>
    </source>
</evidence>
<dbReference type="Pfam" id="PF26138">
    <property type="entry name" value="DUF8040"/>
    <property type="match status" value="1"/>
</dbReference>
<keyword evidence="3" id="KW-1185">Reference proteome</keyword>
<dbReference type="EMBL" id="KZ806256">
    <property type="protein sequence ID" value="PVH90511.1"/>
    <property type="molecule type" value="Genomic_DNA"/>
</dbReference>
<evidence type="ECO:0000313" key="3">
    <source>
        <dbReference type="Proteomes" id="UP000244855"/>
    </source>
</evidence>